<dbReference type="OrthoDB" id="409136at2759"/>
<evidence type="ECO:0000313" key="1">
    <source>
        <dbReference type="EMBL" id="KAF1993618.1"/>
    </source>
</evidence>
<reference evidence="1" key="1">
    <citation type="journal article" date="2020" name="Stud. Mycol.">
        <title>101 Dothideomycetes genomes: a test case for predicting lifestyles and emergence of pathogens.</title>
        <authorList>
            <person name="Haridas S."/>
            <person name="Albert R."/>
            <person name="Binder M."/>
            <person name="Bloem J."/>
            <person name="Labutti K."/>
            <person name="Salamov A."/>
            <person name="Andreopoulos B."/>
            <person name="Baker S."/>
            <person name="Barry K."/>
            <person name="Bills G."/>
            <person name="Bluhm B."/>
            <person name="Cannon C."/>
            <person name="Castanera R."/>
            <person name="Culley D."/>
            <person name="Daum C."/>
            <person name="Ezra D."/>
            <person name="Gonzalez J."/>
            <person name="Henrissat B."/>
            <person name="Kuo A."/>
            <person name="Liang C."/>
            <person name="Lipzen A."/>
            <person name="Lutzoni F."/>
            <person name="Magnuson J."/>
            <person name="Mondo S."/>
            <person name="Nolan M."/>
            <person name="Ohm R."/>
            <person name="Pangilinan J."/>
            <person name="Park H.-J."/>
            <person name="Ramirez L."/>
            <person name="Alfaro M."/>
            <person name="Sun H."/>
            <person name="Tritt A."/>
            <person name="Yoshinaga Y."/>
            <person name="Zwiers L.-H."/>
            <person name="Turgeon B."/>
            <person name="Goodwin S."/>
            <person name="Spatafora J."/>
            <person name="Crous P."/>
            <person name="Grigoriev I."/>
        </authorList>
    </citation>
    <scope>NUCLEOTIDE SEQUENCE</scope>
    <source>
        <strain evidence="1">CBS 123094</strain>
    </source>
</reference>
<keyword evidence="2" id="KW-1185">Reference proteome</keyword>
<sequence length="140" mass="15652">MNALARIRRSRVASRVTEGKSTLKSCWPNPEPSVGRFIVKIGKDSCWEAIGPARAVFVTLGDEIKRYLDEFSEPLPVCVTWSIYMVGNRPDSATPTIIFCCDEVAQRKQVRNTVKQSGITAAYPDIALKHLPRAPDYNQL</sequence>
<proteinExistence type="predicted"/>
<dbReference type="AlphaFoldDB" id="A0A6A5VY30"/>
<name>A0A6A5VY30_9PLEO</name>
<dbReference type="Proteomes" id="UP000799779">
    <property type="component" value="Unassembled WGS sequence"/>
</dbReference>
<evidence type="ECO:0000313" key="2">
    <source>
        <dbReference type="Proteomes" id="UP000799779"/>
    </source>
</evidence>
<feature type="non-terminal residue" evidence="1">
    <location>
        <position position="140"/>
    </location>
</feature>
<gene>
    <name evidence="1" type="ORF">P154DRAFT_449771</name>
</gene>
<organism evidence="1 2">
    <name type="scientific">Amniculicola lignicola CBS 123094</name>
    <dbReference type="NCBI Taxonomy" id="1392246"/>
    <lineage>
        <taxon>Eukaryota</taxon>
        <taxon>Fungi</taxon>
        <taxon>Dikarya</taxon>
        <taxon>Ascomycota</taxon>
        <taxon>Pezizomycotina</taxon>
        <taxon>Dothideomycetes</taxon>
        <taxon>Pleosporomycetidae</taxon>
        <taxon>Pleosporales</taxon>
        <taxon>Amniculicolaceae</taxon>
        <taxon>Amniculicola</taxon>
    </lineage>
</organism>
<protein>
    <submittedName>
        <fullName evidence="1">Uncharacterized protein</fullName>
    </submittedName>
</protein>
<accession>A0A6A5VY30</accession>
<dbReference type="EMBL" id="ML977694">
    <property type="protein sequence ID" value="KAF1993618.1"/>
    <property type="molecule type" value="Genomic_DNA"/>
</dbReference>